<feature type="non-terminal residue" evidence="2">
    <location>
        <position position="73"/>
    </location>
</feature>
<evidence type="ECO:0000313" key="2">
    <source>
        <dbReference type="EMBL" id="KAJ6220251.1"/>
    </source>
</evidence>
<organism evidence="2 3">
    <name type="scientific">Blomia tropicalis</name>
    <name type="common">Mite</name>
    <dbReference type="NCBI Taxonomy" id="40697"/>
    <lineage>
        <taxon>Eukaryota</taxon>
        <taxon>Metazoa</taxon>
        <taxon>Ecdysozoa</taxon>
        <taxon>Arthropoda</taxon>
        <taxon>Chelicerata</taxon>
        <taxon>Arachnida</taxon>
        <taxon>Acari</taxon>
        <taxon>Acariformes</taxon>
        <taxon>Sarcoptiformes</taxon>
        <taxon>Astigmata</taxon>
        <taxon>Glycyphagoidea</taxon>
        <taxon>Echimyopodidae</taxon>
        <taxon>Blomia</taxon>
    </lineage>
</organism>
<dbReference type="AlphaFoldDB" id="A0A9Q0RN04"/>
<reference evidence="2" key="1">
    <citation type="submission" date="2022-12" db="EMBL/GenBank/DDBJ databases">
        <title>Genome assemblies of Blomia tropicalis.</title>
        <authorList>
            <person name="Cui Y."/>
        </authorList>
    </citation>
    <scope>NUCLEOTIDE SEQUENCE</scope>
    <source>
        <tissue evidence="2">Adult mites</tissue>
    </source>
</reference>
<evidence type="ECO:0000256" key="1">
    <source>
        <dbReference type="SAM" id="MobiDB-lite"/>
    </source>
</evidence>
<feature type="non-terminal residue" evidence="2">
    <location>
        <position position="1"/>
    </location>
</feature>
<keyword evidence="3" id="KW-1185">Reference proteome</keyword>
<accession>A0A9Q0RN04</accession>
<evidence type="ECO:0000313" key="3">
    <source>
        <dbReference type="Proteomes" id="UP001142055"/>
    </source>
</evidence>
<dbReference type="Proteomes" id="UP001142055">
    <property type="component" value="Chromosome 2"/>
</dbReference>
<name>A0A9Q0RN04_BLOTA</name>
<comment type="caution">
    <text evidence="2">The sequence shown here is derived from an EMBL/GenBank/DDBJ whole genome shotgun (WGS) entry which is preliminary data.</text>
</comment>
<protein>
    <submittedName>
        <fullName evidence="2">Uncharacterized protein</fullName>
    </submittedName>
</protein>
<gene>
    <name evidence="2" type="ORF">RDWZM_006063</name>
</gene>
<sequence>CIGHMDRFGEKWAQMLRETQISKRMSKRASEFQTRMVEKNKHEEEEEEASNEALKCKSNQNHSVPWIRESRHK</sequence>
<feature type="region of interest" description="Disordered" evidence="1">
    <location>
        <begin position="36"/>
        <end position="73"/>
    </location>
</feature>
<dbReference type="EMBL" id="JAPWDV010000002">
    <property type="protein sequence ID" value="KAJ6220251.1"/>
    <property type="molecule type" value="Genomic_DNA"/>
</dbReference>
<proteinExistence type="predicted"/>